<reference evidence="2 3" key="1">
    <citation type="submission" date="2019-04" db="EMBL/GenBank/DDBJ databases">
        <title>Bacillus caeni sp. nov., a bacterium isolated from mangrove sediment.</title>
        <authorList>
            <person name="Huang H."/>
            <person name="Mo K."/>
            <person name="Hu Y."/>
        </authorList>
    </citation>
    <scope>NUCLEOTIDE SEQUENCE [LARGE SCALE GENOMIC DNA]</scope>
    <source>
        <strain evidence="2 3">HB172195</strain>
    </source>
</reference>
<accession>A0A5R9F2E0</accession>
<keyword evidence="3" id="KW-1185">Reference proteome</keyword>
<dbReference type="RefSeq" id="WP_138127522.1">
    <property type="nucleotide sequence ID" value="NZ_SWLG01000010.1"/>
</dbReference>
<dbReference type="InterPro" id="IPR024775">
    <property type="entry name" value="DinB-like"/>
</dbReference>
<evidence type="ECO:0000313" key="2">
    <source>
        <dbReference type="EMBL" id="TLS36486.1"/>
    </source>
</evidence>
<name>A0A5R9F2E0_9BACL</name>
<dbReference type="SUPFAM" id="SSF109854">
    <property type="entry name" value="DinB/YfiT-like putative metalloenzymes"/>
    <property type="match status" value="1"/>
</dbReference>
<evidence type="ECO:0000259" key="1">
    <source>
        <dbReference type="Pfam" id="PF12867"/>
    </source>
</evidence>
<dbReference type="EMBL" id="SWLG01000010">
    <property type="protein sequence ID" value="TLS36486.1"/>
    <property type="molecule type" value="Genomic_DNA"/>
</dbReference>
<evidence type="ECO:0000313" key="3">
    <source>
        <dbReference type="Proteomes" id="UP000308230"/>
    </source>
</evidence>
<feature type="domain" description="DinB-like" evidence="1">
    <location>
        <begin position="14"/>
        <end position="143"/>
    </location>
</feature>
<dbReference type="OrthoDB" id="4295522at2"/>
<comment type="caution">
    <text evidence="2">The sequence shown here is derived from an EMBL/GenBank/DDBJ whole genome shotgun (WGS) entry which is preliminary data.</text>
</comment>
<dbReference type="Proteomes" id="UP000308230">
    <property type="component" value="Unassembled WGS sequence"/>
</dbReference>
<dbReference type="Pfam" id="PF12867">
    <property type="entry name" value="DinB_2"/>
    <property type="match status" value="1"/>
</dbReference>
<protein>
    <submittedName>
        <fullName evidence="2">DinB family protein</fullName>
    </submittedName>
</protein>
<proteinExistence type="predicted"/>
<dbReference type="AlphaFoldDB" id="A0A5R9F2E0"/>
<dbReference type="InterPro" id="IPR034660">
    <property type="entry name" value="DinB/YfiT-like"/>
</dbReference>
<sequence>MREDQLFSQLKMWRRWTVEYLRTIPEDIADKIPHGHNNSIRWNTGHILVGWDHTMFPAVSMERQMPESYHLMFPRGSKPESWTEQPPSMEELIRQLEEQPIHIEKACTGRLDEPLEKPFLDMKTVGDMILFHMNHESLHMGTIKSMKQILST</sequence>
<gene>
    <name evidence="2" type="ORF">FCL54_14825</name>
</gene>
<dbReference type="Gene3D" id="1.20.120.450">
    <property type="entry name" value="dinb family like domain"/>
    <property type="match status" value="1"/>
</dbReference>
<organism evidence="2 3">
    <name type="scientific">Exobacillus caeni</name>
    <dbReference type="NCBI Taxonomy" id="2574798"/>
    <lineage>
        <taxon>Bacteria</taxon>
        <taxon>Bacillati</taxon>
        <taxon>Bacillota</taxon>
        <taxon>Bacilli</taxon>
        <taxon>Bacillales</taxon>
        <taxon>Guptibacillaceae</taxon>
        <taxon>Exobacillus</taxon>
    </lineage>
</organism>